<dbReference type="EMBL" id="CAUYUJ010018491">
    <property type="protein sequence ID" value="CAK0883990.1"/>
    <property type="molecule type" value="Genomic_DNA"/>
</dbReference>
<dbReference type="InterPro" id="IPR044666">
    <property type="entry name" value="Cyclophilin_A-like"/>
</dbReference>
<dbReference type="InterPro" id="IPR013759">
    <property type="entry name" value="Topo_IIA_B_C"/>
</dbReference>
<dbReference type="PRINTS" id="PR00153">
    <property type="entry name" value="CSAPPISMRASE"/>
</dbReference>
<organism evidence="5 6">
    <name type="scientific">Prorocentrum cordatum</name>
    <dbReference type="NCBI Taxonomy" id="2364126"/>
    <lineage>
        <taxon>Eukaryota</taxon>
        <taxon>Sar</taxon>
        <taxon>Alveolata</taxon>
        <taxon>Dinophyceae</taxon>
        <taxon>Prorocentrales</taxon>
        <taxon>Prorocentraceae</taxon>
        <taxon>Prorocentrum</taxon>
    </lineage>
</organism>
<feature type="compositionally biased region" description="Low complexity" evidence="3">
    <location>
        <begin position="277"/>
        <end position="293"/>
    </location>
</feature>
<dbReference type="Proteomes" id="UP001189429">
    <property type="component" value="Unassembled WGS sequence"/>
</dbReference>
<proteinExistence type="predicted"/>
<dbReference type="SUPFAM" id="SSF56719">
    <property type="entry name" value="Type II DNA topoisomerase"/>
    <property type="match status" value="1"/>
</dbReference>
<dbReference type="SUPFAM" id="SSF50891">
    <property type="entry name" value="Cyclophilin-like"/>
    <property type="match status" value="1"/>
</dbReference>
<dbReference type="PROSITE" id="PS50072">
    <property type="entry name" value="CSA_PPIASE_2"/>
    <property type="match status" value="1"/>
</dbReference>
<evidence type="ECO:0000313" key="6">
    <source>
        <dbReference type="Proteomes" id="UP001189429"/>
    </source>
</evidence>
<sequence length="588" mass="63001">QPLRLKGRGGSRALPARPHATGAPAAARASPRPPRGMSEVYIKEPNTNGKAVLRTTHGDLEIEMWATEAPKACRNFCQLILEGYYNGTIFHRVIKDFIVQGGDKTNTGEGSESIYGEPYPDEVHPRLKFRYRGMMGIASAGKGTKTNGSQFFIALDRAPMLDMKHTLFAKVVGQTIYNLVRINDVSVDKHDRPLDPPRVLRAELTWDPFGDLEPRSIPAPPSSGAKPAPEQFRRAPVRNKKVLSFGDEEQDSDDDGAPATKKGGAHDLLDDPRLLKGQGARPGGAAAQGPGARAQDRKEEGGRISLRLFPAHSAGFADCGLGMAGSRGAGRGPGQKGLRLRDLVTTFEALGDQRQLQHCKFQVSKFQAVSRPPPPPTVGAAKHTMAQARQQLDRTVQATSKLEEQLRLAKHQAVLAHCQFQECEKPPAKTSLVLALLLEGGEVELNDNGIFGLADEGSEFSKEEQAELDSREARVLTIFREAAQAAFGEAGGAPKRPAAPAAAAEAAPAAARGGRPALAVAGLGVVGRDFYGVFPLRGKLRNVRELSAKQTIDNREPPAGCLPGLAPGRRGEEAVDSDQTTGMRPKAA</sequence>
<dbReference type="InterPro" id="IPR002130">
    <property type="entry name" value="Cyclophilin-type_PPIase_dom"/>
</dbReference>
<feature type="region of interest" description="Disordered" evidence="3">
    <location>
        <begin position="1"/>
        <end position="41"/>
    </location>
</feature>
<keyword evidence="2" id="KW-0539">Nucleus</keyword>
<protein>
    <recommendedName>
        <fullName evidence="4">PPIase cyclophilin-type domain-containing protein</fullName>
    </recommendedName>
</protein>
<feature type="compositionally biased region" description="Acidic residues" evidence="3">
    <location>
        <begin position="246"/>
        <end position="256"/>
    </location>
</feature>
<feature type="region of interest" description="Disordered" evidence="3">
    <location>
        <begin position="210"/>
        <end position="299"/>
    </location>
</feature>
<dbReference type="InterPro" id="IPR013760">
    <property type="entry name" value="Topo_IIA-like_dom_sf"/>
</dbReference>
<comment type="subcellular location">
    <subcellularLocation>
        <location evidence="1">Nucleus</location>
    </subcellularLocation>
</comment>
<comment type="caution">
    <text evidence="5">The sequence shown here is derived from an EMBL/GenBank/DDBJ whole genome shotgun (WGS) entry which is preliminary data.</text>
</comment>
<feature type="compositionally biased region" description="Low complexity" evidence="3">
    <location>
        <begin position="15"/>
        <end position="30"/>
    </location>
</feature>
<keyword evidence="6" id="KW-1185">Reference proteome</keyword>
<dbReference type="PROSITE" id="PS00170">
    <property type="entry name" value="CSA_PPIASE_1"/>
    <property type="match status" value="1"/>
</dbReference>
<feature type="domain" description="PPIase cyclophilin-type" evidence="4">
    <location>
        <begin position="58"/>
        <end position="204"/>
    </location>
</feature>
<dbReference type="PANTHER" id="PTHR45625:SF6">
    <property type="entry name" value="SPLICEOSOME-ASSOCIATED PROTEIN CWC27 HOMOLOG"/>
    <property type="match status" value="1"/>
</dbReference>
<feature type="non-terminal residue" evidence="5">
    <location>
        <position position="1"/>
    </location>
</feature>
<feature type="compositionally biased region" description="Basic and acidic residues" evidence="3">
    <location>
        <begin position="264"/>
        <end position="274"/>
    </location>
</feature>
<dbReference type="Gene3D" id="2.40.100.10">
    <property type="entry name" value="Cyclophilin-like"/>
    <property type="match status" value="1"/>
</dbReference>
<evidence type="ECO:0000256" key="3">
    <source>
        <dbReference type="SAM" id="MobiDB-lite"/>
    </source>
</evidence>
<gene>
    <name evidence="5" type="ORF">PCOR1329_LOCUS66050</name>
</gene>
<reference evidence="5" key="1">
    <citation type="submission" date="2023-10" db="EMBL/GenBank/DDBJ databases">
        <authorList>
            <person name="Chen Y."/>
            <person name="Shah S."/>
            <person name="Dougan E. K."/>
            <person name="Thang M."/>
            <person name="Chan C."/>
        </authorList>
    </citation>
    <scope>NUCLEOTIDE SEQUENCE [LARGE SCALE GENOMIC DNA]</scope>
</reference>
<feature type="compositionally biased region" description="Low complexity" evidence="3">
    <location>
        <begin position="557"/>
        <end position="568"/>
    </location>
</feature>
<evidence type="ECO:0000256" key="2">
    <source>
        <dbReference type="ARBA" id="ARBA00023242"/>
    </source>
</evidence>
<dbReference type="Pfam" id="PF00160">
    <property type="entry name" value="Pro_isomerase"/>
    <property type="match status" value="1"/>
</dbReference>
<dbReference type="Gene3D" id="3.40.50.670">
    <property type="match status" value="1"/>
</dbReference>
<feature type="region of interest" description="Disordered" evidence="3">
    <location>
        <begin position="549"/>
        <end position="588"/>
    </location>
</feature>
<accession>A0ABN9WGK8</accession>
<dbReference type="PANTHER" id="PTHR45625">
    <property type="entry name" value="PEPTIDYL-PROLYL CIS-TRANS ISOMERASE-RELATED"/>
    <property type="match status" value="1"/>
</dbReference>
<evidence type="ECO:0000256" key="1">
    <source>
        <dbReference type="ARBA" id="ARBA00004123"/>
    </source>
</evidence>
<dbReference type="InterPro" id="IPR029000">
    <property type="entry name" value="Cyclophilin-like_dom_sf"/>
</dbReference>
<dbReference type="InterPro" id="IPR020892">
    <property type="entry name" value="Cyclophilin-type_PPIase_CS"/>
</dbReference>
<evidence type="ECO:0000313" key="5">
    <source>
        <dbReference type="EMBL" id="CAK0883990.1"/>
    </source>
</evidence>
<evidence type="ECO:0000259" key="4">
    <source>
        <dbReference type="PROSITE" id="PS50072"/>
    </source>
</evidence>
<name>A0ABN9WGK8_9DINO</name>